<dbReference type="OrthoDB" id="5179393at2"/>
<accession>W9GJQ6</accession>
<dbReference type="Pfam" id="PF18844">
    <property type="entry name" value="baeRF_family2"/>
    <property type="match status" value="1"/>
</dbReference>
<dbReference type="InterPro" id="IPR040701">
    <property type="entry name" value="Bact_RF_family2"/>
</dbReference>
<dbReference type="EMBL" id="AWQS01000046">
    <property type="protein sequence ID" value="EWT06481.1"/>
    <property type="molecule type" value="Genomic_DNA"/>
</dbReference>
<dbReference type="Proteomes" id="UP000019494">
    <property type="component" value="Unassembled WGS sequence"/>
</dbReference>
<name>W9GJQ6_9MICO</name>
<gene>
    <name evidence="1" type="ORF">N864_21095</name>
</gene>
<reference evidence="2" key="1">
    <citation type="submission" date="2013-08" db="EMBL/GenBank/DDBJ databases">
        <title>Intrasporangium oryzae NRRL B-24470.</title>
        <authorList>
            <person name="Liu H."/>
            <person name="Wang G."/>
        </authorList>
    </citation>
    <scope>NUCLEOTIDE SEQUENCE [LARGE SCALE GENOMIC DNA]</scope>
    <source>
        <strain evidence="2">Q5-1</strain>
    </source>
</reference>
<dbReference type="RefSeq" id="WP_034715430.1">
    <property type="nucleotide sequence ID" value="NZ_AWQS01000046.1"/>
</dbReference>
<organism evidence="1 2">
    <name type="scientific">Intrasporangium chromatireducens Q5-1</name>
    <dbReference type="NCBI Taxonomy" id="584657"/>
    <lineage>
        <taxon>Bacteria</taxon>
        <taxon>Bacillati</taxon>
        <taxon>Actinomycetota</taxon>
        <taxon>Actinomycetes</taxon>
        <taxon>Micrococcales</taxon>
        <taxon>Intrasporangiaceae</taxon>
        <taxon>Intrasporangium</taxon>
    </lineage>
</organism>
<protein>
    <recommendedName>
        <fullName evidence="3">Peptide chain release factor 1</fullName>
    </recommendedName>
</protein>
<dbReference type="AlphaFoldDB" id="W9GJQ6"/>
<dbReference type="Gene3D" id="3.30.420.60">
    <property type="entry name" value="eRF1 domain 2"/>
    <property type="match status" value="1"/>
</dbReference>
<evidence type="ECO:0008006" key="3">
    <source>
        <dbReference type="Google" id="ProtNLM"/>
    </source>
</evidence>
<dbReference type="InterPro" id="IPR042226">
    <property type="entry name" value="eFR1_2_sf"/>
</dbReference>
<evidence type="ECO:0000313" key="1">
    <source>
        <dbReference type="EMBL" id="EWT06481.1"/>
    </source>
</evidence>
<dbReference type="SUPFAM" id="SSF53137">
    <property type="entry name" value="Translational machinery components"/>
    <property type="match status" value="1"/>
</dbReference>
<evidence type="ECO:0000313" key="2">
    <source>
        <dbReference type="Proteomes" id="UP000019494"/>
    </source>
</evidence>
<sequence>MQLDWLRPLTRVEGPYATATLDASRVDPATSDRPEEIWATGRRHLEQLGATAETLDAMEESALEPSGRGGELTRVICGASGSLLLDLTFPGRPVRQKTSFSAAPHLMPLLRGLDAHEPYAVVRVDRTGADLEMVGITGTVLEDTDVSGDHDVIHKVSAGGMGERRIQTRAEDSWKHNAGEVAQAVDSLVRRGKPAVVFLMGDERAISFLGDQASPDVRERLVPLGTGGRAKGVSREAEAEAIAEELVRRRAARQQQLRDDFEAARGATGRGAEGLEAVVEAVRKAQVDTLLLRDDPTSEQTLHVGEAASMIGLTEQDARQAGASAPTTDRADAALVWSLAATGGSVGLVDDSVQLRDGVAAILRWDDDSTRH</sequence>
<keyword evidence="2" id="KW-1185">Reference proteome</keyword>
<proteinExistence type="predicted"/>
<comment type="caution">
    <text evidence="1">The sequence shown here is derived from an EMBL/GenBank/DDBJ whole genome shotgun (WGS) entry which is preliminary data.</text>
</comment>